<dbReference type="EMBL" id="GL888128">
    <property type="protein sequence ID" value="EGI66787.1"/>
    <property type="molecule type" value="Genomic_DNA"/>
</dbReference>
<feature type="region of interest" description="Disordered" evidence="1">
    <location>
        <begin position="93"/>
        <end position="115"/>
    </location>
</feature>
<evidence type="ECO:0000256" key="2">
    <source>
        <dbReference type="SAM" id="Phobius"/>
    </source>
</evidence>
<keyword evidence="2" id="KW-0472">Membrane</keyword>
<feature type="compositionally biased region" description="Basic and acidic residues" evidence="1">
    <location>
        <begin position="102"/>
        <end position="115"/>
    </location>
</feature>
<reference evidence="3" key="1">
    <citation type="submission" date="2011-02" db="EMBL/GenBank/DDBJ databases">
        <title>The genome of the leaf-cutting ant Acromyrmex echinatior suggests key adaptations to social evolution and fungus farming.</title>
        <authorList>
            <person name="Nygaard S."/>
            <person name="Zhang G."/>
        </authorList>
    </citation>
    <scope>NUCLEOTIDE SEQUENCE</scope>
</reference>
<dbReference type="AlphaFoldDB" id="F4WG20"/>
<dbReference type="eggNOG" id="ENOG502S2GN">
    <property type="taxonomic scope" value="Eukaryota"/>
</dbReference>
<dbReference type="InParanoid" id="F4WG20"/>
<name>F4WG20_ACREC</name>
<dbReference type="Pfam" id="PF07841">
    <property type="entry name" value="DM4_12"/>
    <property type="match status" value="1"/>
</dbReference>
<accession>F4WG20</accession>
<keyword evidence="2" id="KW-0812">Transmembrane</keyword>
<dbReference type="Proteomes" id="UP000007755">
    <property type="component" value="Unassembled WGS sequence"/>
</dbReference>
<dbReference type="OrthoDB" id="6436512at2759"/>
<gene>
    <name evidence="3" type="ORF">G5I_04591</name>
</gene>
<evidence type="ECO:0000256" key="1">
    <source>
        <dbReference type="SAM" id="MobiDB-lite"/>
    </source>
</evidence>
<evidence type="ECO:0000313" key="4">
    <source>
        <dbReference type="Proteomes" id="UP000007755"/>
    </source>
</evidence>
<proteinExistence type="predicted"/>
<sequence>MNCGFWPLRFMNVRELPSPITRTKNSAKGRRIRATESVGVALMFKMTFCISRSLTVTIISCFAILVNCSPKFDDGGFVPSSISYMEKQAKAQDQVAMPSQIKQHDEASKREPETNDIADRSQEARFGFTNVGSTGSGYGVSPYAPAKIDLGGLLLGAIIGVGSILIIPKLLYILSGTYGAYARSEDNGFTQTLTRIDDILARHGIDTTSCMQRAICTYSQQAATAVGDEDENNGNEKDQKVTSFEKMVNTITSNQVFRTAMQGTAIEEAVEAGRKGRNCSRSYPHCGFSMETMLSLLANVIATVNARIATPTDSSL</sequence>
<keyword evidence="4" id="KW-1185">Reference proteome</keyword>
<feature type="transmembrane region" description="Helical" evidence="2">
    <location>
        <begin position="150"/>
        <end position="174"/>
    </location>
</feature>
<protein>
    <submittedName>
        <fullName evidence="3">Uncharacterized protein</fullName>
    </submittedName>
</protein>
<dbReference type="FunCoup" id="F4WG20">
    <property type="interactions" value="11"/>
</dbReference>
<organism evidence="4">
    <name type="scientific">Acromyrmex echinatior</name>
    <name type="common">Panamanian leafcutter ant</name>
    <name type="synonym">Acromyrmex octospinosus echinatior</name>
    <dbReference type="NCBI Taxonomy" id="103372"/>
    <lineage>
        <taxon>Eukaryota</taxon>
        <taxon>Metazoa</taxon>
        <taxon>Ecdysozoa</taxon>
        <taxon>Arthropoda</taxon>
        <taxon>Hexapoda</taxon>
        <taxon>Insecta</taxon>
        <taxon>Pterygota</taxon>
        <taxon>Neoptera</taxon>
        <taxon>Endopterygota</taxon>
        <taxon>Hymenoptera</taxon>
        <taxon>Apocrita</taxon>
        <taxon>Aculeata</taxon>
        <taxon>Formicoidea</taxon>
        <taxon>Formicidae</taxon>
        <taxon>Myrmicinae</taxon>
        <taxon>Acromyrmex</taxon>
    </lineage>
</organism>
<keyword evidence="2" id="KW-1133">Transmembrane helix</keyword>
<dbReference type="InterPro" id="IPR006631">
    <property type="entry name" value="DM4_12"/>
</dbReference>
<evidence type="ECO:0000313" key="3">
    <source>
        <dbReference type="EMBL" id="EGI66787.1"/>
    </source>
</evidence>